<keyword evidence="4" id="KW-1185">Reference proteome</keyword>
<comment type="caution">
    <text evidence="3">The sequence shown here is derived from an EMBL/GenBank/DDBJ whole genome shotgun (WGS) entry which is preliminary data.</text>
</comment>
<dbReference type="EMBL" id="PKMF04000003">
    <property type="protein sequence ID" value="KAK7861223.1"/>
    <property type="molecule type" value="Genomic_DNA"/>
</dbReference>
<keyword evidence="2" id="KW-1133">Transmembrane helix</keyword>
<organism evidence="3 4">
    <name type="scientific">Quercus suber</name>
    <name type="common">Cork oak</name>
    <dbReference type="NCBI Taxonomy" id="58331"/>
    <lineage>
        <taxon>Eukaryota</taxon>
        <taxon>Viridiplantae</taxon>
        <taxon>Streptophyta</taxon>
        <taxon>Embryophyta</taxon>
        <taxon>Tracheophyta</taxon>
        <taxon>Spermatophyta</taxon>
        <taxon>Magnoliopsida</taxon>
        <taxon>eudicotyledons</taxon>
        <taxon>Gunneridae</taxon>
        <taxon>Pentapetalae</taxon>
        <taxon>rosids</taxon>
        <taxon>fabids</taxon>
        <taxon>Fagales</taxon>
        <taxon>Fagaceae</taxon>
        <taxon>Quercus</taxon>
    </lineage>
</organism>
<protein>
    <submittedName>
        <fullName evidence="3">Galacturonosyltransferase-like 2</fullName>
    </submittedName>
</protein>
<dbReference type="Proteomes" id="UP000237347">
    <property type="component" value="Unassembled WGS sequence"/>
</dbReference>
<keyword evidence="2" id="KW-0812">Transmembrane</keyword>
<keyword evidence="2" id="KW-0472">Membrane</keyword>
<feature type="compositionally biased region" description="Basic and acidic residues" evidence="1">
    <location>
        <begin position="65"/>
        <end position="76"/>
    </location>
</feature>
<evidence type="ECO:0000256" key="1">
    <source>
        <dbReference type="SAM" id="MobiDB-lite"/>
    </source>
</evidence>
<gene>
    <name evidence="3" type="primary">GATL2_1</name>
    <name evidence="3" type="ORF">CFP56_024405</name>
</gene>
<proteinExistence type="predicted"/>
<sequence>MGFSVFWYLERWRSGDYTTKIVEWMELQKRMRIYELGSFIFATIFVALIQFILFSKPFWWEQTKQEKGGEPKKITEEAASQGGGDWQPGSELHTKTLRTVSFDVFVSVYWKLEITQQTLQMDSGKKRLNELGY</sequence>
<feature type="transmembrane region" description="Helical" evidence="2">
    <location>
        <begin position="33"/>
        <end position="54"/>
    </location>
</feature>
<name>A0AAW0MHQ8_QUESU</name>
<reference evidence="3 4" key="1">
    <citation type="journal article" date="2018" name="Sci. Data">
        <title>The draft genome sequence of cork oak.</title>
        <authorList>
            <person name="Ramos A.M."/>
            <person name="Usie A."/>
            <person name="Barbosa P."/>
            <person name="Barros P.M."/>
            <person name="Capote T."/>
            <person name="Chaves I."/>
            <person name="Simoes F."/>
            <person name="Abreu I."/>
            <person name="Carrasquinho I."/>
            <person name="Faro C."/>
            <person name="Guimaraes J.B."/>
            <person name="Mendonca D."/>
            <person name="Nobrega F."/>
            <person name="Rodrigues L."/>
            <person name="Saibo N.J.M."/>
            <person name="Varela M.C."/>
            <person name="Egas C."/>
            <person name="Matos J."/>
            <person name="Miguel C.M."/>
            <person name="Oliveira M.M."/>
            <person name="Ricardo C.P."/>
            <person name="Goncalves S."/>
        </authorList>
    </citation>
    <scope>NUCLEOTIDE SEQUENCE [LARGE SCALE GENOMIC DNA]</scope>
    <source>
        <strain evidence="4">cv. HL8</strain>
    </source>
</reference>
<evidence type="ECO:0000256" key="2">
    <source>
        <dbReference type="SAM" id="Phobius"/>
    </source>
</evidence>
<dbReference type="AlphaFoldDB" id="A0AAW0MHQ8"/>
<feature type="region of interest" description="Disordered" evidence="1">
    <location>
        <begin position="65"/>
        <end position="91"/>
    </location>
</feature>
<accession>A0AAW0MHQ8</accession>
<evidence type="ECO:0000313" key="4">
    <source>
        <dbReference type="Proteomes" id="UP000237347"/>
    </source>
</evidence>
<evidence type="ECO:0000313" key="3">
    <source>
        <dbReference type="EMBL" id="KAK7861223.1"/>
    </source>
</evidence>